<protein>
    <recommendedName>
        <fullName evidence="4">AcrB/AcrD/AcrF family protein</fullName>
    </recommendedName>
</protein>
<dbReference type="SUPFAM" id="SSF82866">
    <property type="entry name" value="Multidrug efflux transporter AcrB transmembrane domain"/>
    <property type="match status" value="1"/>
</dbReference>
<dbReference type="Gene3D" id="3.30.70.1430">
    <property type="entry name" value="Multidrug efflux transporter AcrB pore domain"/>
    <property type="match status" value="2"/>
</dbReference>
<dbReference type="GO" id="GO:0005886">
    <property type="term" value="C:plasma membrane"/>
    <property type="evidence" value="ECO:0007669"/>
    <property type="project" value="TreeGrafter"/>
</dbReference>
<comment type="caution">
    <text evidence="2">The sequence shown here is derived from an EMBL/GenBank/DDBJ whole genome shotgun (WGS) entry which is preliminary data.</text>
</comment>
<dbReference type="Gene3D" id="3.30.2090.10">
    <property type="entry name" value="Multidrug efflux transporter AcrB TolC docking domain, DN and DC subdomains"/>
    <property type="match status" value="2"/>
</dbReference>
<dbReference type="SUPFAM" id="SSF82693">
    <property type="entry name" value="Multidrug efflux transporter AcrB pore domain, PN1, PN2, PC1 and PC2 subdomains"/>
    <property type="match status" value="3"/>
</dbReference>
<dbReference type="InterPro" id="IPR027463">
    <property type="entry name" value="AcrB_DN_DC_subdom"/>
</dbReference>
<name>A0A2M7IN92_9BACT</name>
<feature type="transmembrane region" description="Helical" evidence="1">
    <location>
        <begin position="533"/>
        <end position="554"/>
    </location>
</feature>
<accession>A0A2M7IN92</accession>
<dbReference type="Gene3D" id="3.30.70.1320">
    <property type="entry name" value="Multidrug efflux transporter AcrB pore domain like"/>
    <property type="match status" value="1"/>
</dbReference>
<feature type="non-terminal residue" evidence="2">
    <location>
        <position position="880"/>
    </location>
</feature>
<dbReference type="Gene3D" id="3.30.70.1440">
    <property type="entry name" value="Multidrug efflux transporter AcrB pore domain"/>
    <property type="match status" value="1"/>
</dbReference>
<evidence type="ECO:0000256" key="1">
    <source>
        <dbReference type="SAM" id="Phobius"/>
    </source>
</evidence>
<keyword evidence="1" id="KW-0812">Transmembrane</keyword>
<evidence type="ECO:0008006" key="4">
    <source>
        <dbReference type="Google" id="ProtNLM"/>
    </source>
</evidence>
<feature type="transmembrane region" description="Helical" evidence="1">
    <location>
        <begin position="339"/>
        <end position="358"/>
    </location>
</feature>
<proteinExistence type="predicted"/>
<keyword evidence="1" id="KW-0472">Membrane</keyword>
<feature type="transmembrane region" description="Helical" evidence="1">
    <location>
        <begin position="390"/>
        <end position="414"/>
    </location>
</feature>
<dbReference type="Proteomes" id="UP000230837">
    <property type="component" value="Unassembled WGS sequence"/>
</dbReference>
<dbReference type="PRINTS" id="PR00702">
    <property type="entry name" value="ACRIFLAVINRP"/>
</dbReference>
<gene>
    <name evidence="2" type="ORF">COZ82_03180</name>
</gene>
<evidence type="ECO:0000313" key="3">
    <source>
        <dbReference type="Proteomes" id="UP000230837"/>
    </source>
</evidence>
<feature type="transmembrane region" description="Helical" evidence="1">
    <location>
        <begin position="14"/>
        <end position="33"/>
    </location>
</feature>
<sequence>MHFLWLFFLRKRQFSILLIIVLVAFGIYSLVIIPKESAPEVIIPIGIVTTIYPGVSASEIEELVTNKLENEIENIDNLDKLTSASKDGVSSITAEFSANANIDKSIQNLKEAVDRIKNTLPQDVKDPIVTEVNFADQPVLIIAISANLTPIAFTELSEKLKTELLGVSGVSNVVVSGIRNRIVEVLVNDESLHLYNLGINDVTNALSQSNASMPVGTISTAGIEYAIRFEGETSNNQDIEALPIGNKNGTLIYLRDVATINYAVDKQSSISRVSVSNRPSETALTLSIYKKSGLNVTTVTDGILAKLDTLKTTGGLLSDSQLLTVFDLGKQVRKDLNELVRVGFETVFLVVLCLILTIGWRESLVAALSIPLSFVIAFIGLDLSGNTINFISLFSLILAVGILVDSGIVVTEAIHTRVRKFGNVNIAATEAIKEYAWPLIAGTMTSIAVFAPLFFLSGVVGKFIASIPFTIIFVLLASIFVALGMVPLIAVYLTSNSHSNRFEKKQEEYTLRIQNWYRSKLVSFLQKRHQQNILIYGLALALLLSFLLPVTGLLKVIFFPPDEADYVYIEIETKQGNPISQTDLAVRAVEEILYEKDYLESFTTTVGSGSFFTGSTESGNKFANITVNLKPTRKLSSAEIASELRSDFSKIKDTTISITEQQNGPPTGAPVFIKFQGDNLGSLLLASDRAEKLLHSIKDTRDITSSTKSNATEFVLTVDKAKASALGVSPLAIGVLLRSAVFGINATTVNRNGKDIDVIVKLQLDKTSKDYSANPEITLEDLRNLEILGLNGNRVPLSSVISESLAPANATINHEDKTRLVTVSSYTEGKTVAGDIVSEFKRRQAELELPNDITISFGGETENVNQSFTEMFLALVVGLL</sequence>
<organism evidence="2 3">
    <name type="scientific">Candidatus Kaiserbacteria bacterium CG_4_8_14_3_um_filter_38_9</name>
    <dbReference type="NCBI Taxonomy" id="1974599"/>
    <lineage>
        <taxon>Bacteria</taxon>
        <taxon>Candidatus Kaiseribacteriota</taxon>
    </lineage>
</organism>
<dbReference type="SUPFAM" id="SSF82714">
    <property type="entry name" value="Multidrug efflux transporter AcrB TolC docking domain, DN and DC subdomains"/>
    <property type="match status" value="2"/>
</dbReference>
<dbReference type="InterPro" id="IPR001036">
    <property type="entry name" value="Acrflvin-R"/>
</dbReference>
<feature type="transmembrane region" description="Helical" evidence="1">
    <location>
        <begin position="467"/>
        <end position="494"/>
    </location>
</feature>
<dbReference type="GO" id="GO:0042910">
    <property type="term" value="F:xenobiotic transmembrane transporter activity"/>
    <property type="evidence" value="ECO:0007669"/>
    <property type="project" value="TreeGrafter"/>
</dbReference>
<dbReference type="PANTHER" id="PTHR32063:SF0">
    <property type="entry name" value="SWARMING MOTILITY PROTEIN SWRC"/>
    <property type="match status" value="1"/>
</dbReference>
<feature type="transmembrane region" description="Helical" evidence="1">
    <location>
        <begin position="365"/>
        <end position="384"/>
    </location>
</feature>
<dbReference type="Gene3D" id="1.20.1640.10">
    <property type="entry name" value="Multidrug efflux transporter AcrB transmembrane domain"/>
    <property type="match status" value="2"/>
</dbReference>
<reference evidence="3" key="1">
    <citation type="submission" date="2017-09" db="EMBL/GenBank/DDBJ databases">
        <title>Depth-based differentiation of microbial function through sediment-hosted aquifers and enrichment of novel symbionts in the deep terrestrial subsurface.</title>
        <authorList>
            <person name="Probst A.J."/>
            <person name="Ladd B."/>
            <person name="Jarett J.K."/>
            <person name="Geller-Mcgrath D.E."/>
            <person name="Sieber C.M.K."/>
            <person name="Emerson J.B."/>
            <person name="Anantharaman K."/>
            <person name="Thomas B.C."/>
            <person name="Malmstrom R."/>
            <person name="Stieglmeier M."/>
            <person name="Klingl A."/>
            <person name="Woyke T."/>
            <person name="Ryan C.M."/>
            <person name="Banfield J.F."/>
        </authorList>
    </citation>
    <scope>NUCLEOTIDE SEQUENCE [LARGE SCALE GENOMIC DNA]</scope>
</reference>
<dbReference type="Pfam" id="PF00873">
    <property type="entry name" value="ACR_tran"/>
    <property type="match status" value="1"/>
</dbReference>
<dbReference type="EMBL" id="PFHR01000167">
    <property type="protein sequence ID" value="PIW96771.1"/>
    <property type="molecule type" value="Genomic_DNA"/>
</dbReference>
<keyword evidence="1" id="KW-1133">Transmembrane helix</keyword>
<dbReference type="PANTHER" id="PTHR32063">
    <property type="match status" value="1"/>
</dbReference>
<feature type="transmembrane region" description="Helical" evidence="1">
    <location>
        <begin position="435"/>
        <end position="455"/>
    </location>
</feature>
<evidence type="ECO:0000313" key="2">
    <source>
        <dbReference type="EMBL" id="PIW96771.1"/>
    </source>
</evidence>
<dbReference type="AlphaFoldDB" id="A0A2M7IN92"/>